<evidence type="ECO:0000256" key="1">
    <source>
        <dbReference type="ARBA" id="ARBA00006484"/>
    </source>
</evidence>
<accession>A0ABV3U0P3</accession>
<dbReference type="Gene3D" id="3.40.50.720">
    <property type="entry name" value="NAD(P)-binding Rossmann-like Domain"/>
    <property type="match status" value="1"/>
</dbReference>
<sequence>MFDKHPAPLVLITGASQGIGAAIAKCFATADFPVRLALVARTASRLKQVAAECTGAEAVNVYAVDVSDAEQVAEFAKTLKTEMGDVDVLVNNAGSWLGASIVDMAVADFDRIIAANLRSTFLLSKMVLPAMMARQSGDIFTMSSTAGFEGYAGVSAYCAAKHGVSGFTKALREEVRGAGVRVCCVSPGPTYSPSWQGSGVNKEQLMPAEDVAKAFLEIYKLDRNVVVEDIVLRPQAGHITSN</sequence>
<keyword evidence="6" id="KW-1185">Reference proteome</keyword>
<dbReference type="PRINTS" id="PR00081">
    <property type="entry name" value="GDHRDH"/>
</dbReference>
<evidence type="ECO:0000256" key="3">
    <source>
        <dbReference type="RuleBase" id="RU000363"/>
    </source>
</evidence>
<dbReference type="PANTHER" id="PTHR42901:SF1">
    <property type="entry name" value="ALCOHOL DEHYDROGENASE"/>
    <property type="match status" value="1"/>
</dbReference>
<comment type="similarity">
    <text evidence="1 3">Belongs to the short-chain dehydrogenases/reductases (SDR) family.</text>
</comment>
<dbReference type="SMART" id="SM00822">
    <property type="entry name" value="PKS_KR"/>
    <property type="match status" value="1"/>
</dbReference>
<evidence type="ECO:0000259" key="4">
    <source>
        <dbReference type="SMART" id="SM00822"/>
    </source>
</evidence>
<dbReference type="PANTHER" id="PTHR42901">
    <property type="entry name" value="ALCOHOL DEHYDROGENASE"/>
    <property type="match status" value="1"/>
</dbReference>
<dbReference type="PROSITE" id="PS00061">
    <property type="entry name" value="ADH_SHORT"/>
    <property type="match status" value="1"/>
</dbReference>
<keyword evidence="2 5" id="KW-0560">Oxidoreductase</keyword>
<feature type="domain" description="Ketoreductase" evidence="4">
    <location>
        <begin position="8"/>
        <end position="198"/>
    </location>
</feature>
<evidence type="ECO:0000256" key="2">
    <source>
        <dbReference type="ARBA" id="ARBA00023002"/>
    </source>
</evidence>
<dbReference type="SUPFAM" id="SSF51735">
    <property type="entry name" value="NAD(P)-binding Rossmann-fold domains"/>
    <property type="match status" value="1"/>
</dbReference>
<dbReference type="Proteomes" id="UP001557485">
    <property type="component" value="Unassembled WGS sequence"/>
</dbReference>
<dbReference type="EC" id="1.-.-.-" evidence="5"/>
<evidence type="ECO:0000313" key="6">
    <source>
        <dbReference type="Proteomes" id="UP001557485"/>
    </source>
</evidence>
<dbReference type="EMBL" id="JBFRYA010000001">
    <property type="protein sequence ID" value="MEX1667413.1"/>
    <property type="molecule type" value="Genomic_DNA"/>
</dbReference>
<dbReference type="InterPro" id="IPR020904">
    <property type="entry name" value="Sc_DH/Rdtase_CS"/>
</dbReference>
<protein>
    <submittedName>
        <fullName evidence="5">SDR family oxidoreductase</fullName>
        <ecNumber evidence="5">1.-.-.-</ecNumber>
    </submittedName>
</protein>
<organism evidence="5 6">
    <name type="scientific">Zhongshania guokunii</name>
    <dbReference type="NCBI Taxonomy" id="641783"/>
    <lineage>
        <taxon>Bacteria</taxon>
        <taxon>Pseudomonadati</taxon>
        <taxon>Pseudomonadota</taxon>
        <taxon>Gammaproteobacteria</taxon>
        <taxon>Cellvibrionales</taxon>
        <taxon>Spongiibacteraceae</taxon>
        <taxon>Zhongshania</taxon>
    </lineage>
</organism>
<reference evidence="5 6" key="1">
    <citation type="journal article" date="2011" name="Int. J. Syst. Evol. Microbiol.">
        <title>Zhongshania antarctica gen. nov., sp. nov. and Zhongshania guokunii sp. nov., gammaproteobacteria respectively isolated from coastal attached (fast) ice and surface seawater of the Antarctic.</title>
        <authorList>
            <person name="Li H.J."/>
            <person name="Zhang X.Y."/>
            <person name="Chen C.X."/>
            <person name="Zhang Y.J."/>
            <person name="Gao Z.M."/>
            <person name="Yu Y."/>
            <person name="Chen X.L."/>
            <person name="Chen B."/>
            <person name="Zhang Y.Z."/>
        </authorList>
    </citation>
    <scope>NUCLEOTIDE SEQUENCE [LARGE SCALE GENOMIC DNA]</scope>
    <source>
        <strain evidence="5 6">ZS6-22T</strain>
    </source>
</reference>
<dbReference type="InterPro" id="IPR057326">
    <property type="entry name" value="KR_dom"/>
</dbReference>
<dbReference type="RefSeq" id="WP_368379748.1">
    <property type="nucleotide sequence ID" value="NZ_JBFRYA010000001.1"/>
</dbReference>
<dbReference type="CDD" id="cd05233">
    <property type="entry name" value="SDR_c"/>
    <property type="match status" value="1"/>
</dbReference>
<dbReference type="InterPro" id="IPR036291">
    <property type="entry name" value="NAD(P)-bd_dom_sf"/>
</dbReference>
<name>A0ABV3U0P3_9GAMM</name>
<gene>
    <name evidence="5" type="ORF">AB4876_00740</name>
</gene>
<dbReference type="PRINTS" id="PR00080">
    <property type="entry name" value="SDRFAMILY"/>
</dbReference>
<dbReference type="InterPro" id="IPR002347">
    <property type="entry name" value="SDR_fam"/>
</dbReference>
<evidence type="ECO:0000313" key="5">
    <source>
        <dbReference type="EMBL" id="MEX1667413.1"/>
    </source>
</evidence>
<dbReference type="Pfam" id="PF00106">
    <property type="entry name" value="adh_short"/>
    <property type="match status" value="1"/>
</dbReference>
<proteinExistence type="inferred from homology"/>
<dbReference type="GO" id="GO:0016491">
    <property type="term" value="F:oxidoreductase activity"/>
    <property type="evidence" value="ECO:0007669"/>
    <property type="project" value="UniProtKB-KW"/>
</dbReference>
<comment type="caution">
    <text evidence="5">The sequence shown here is derived from an EMBL/GenBank/DDBJ whole genome shotgun (WGS) entry which is preliminary data.</text>
</comment>